<dbReference type="EMBL" id="VRUR01000001">
    <property type="protein sequence ID" value="TXN38174.1"/>
    <property type="molecule type" value="Genomic_DNA"/>
</dbReference>
<dbReference type="Proteomes" id="UP000321456">
    <property type="component" value="Unassembled WGS sequence"/>
</dbReference>
<protein>
    <recommendedName>
        <fullName evidence="4">DoxX family membrane protein</fullName>
    </recommendedName>
</protein>
<keyword evidence="1" id="KW-0812">Transmembrane</keyword>
<feature type="transmembrane region" description="Helical" evidence="1">
    <location>
        <begin position="21"/>
        <end position="42"/>
    </location>
</feature>
<organism evidence="2 3">
    <name type="scientific">Flagellimonas hymeniacidonis</name>
    <dbReference type="NCBI Taxonomy" id="2603628"/>
    <lineage>
        <taxon>Bacteria</taxon>
        <taxon>Pseudomonadati</taxon>
        <taxon>Bacteroidota</taxon>
        <taxon>Flavobacteriia</taxon>
        <taxon>Flavobacteriales</taxon>
        <taxon>Flavobacteriaceae</taxon>
        <taxon>Flagellimonas</taxon>
    </lineage>
</organism>
<name>A0A5C8V7P3_9FLAO</name>
<evidence type="ECO:0000256" key="1">
    <source>
        <dbReference type="SAM" id="Phobius"/>
    </source>
</evidence>
<evidence type="ECO:0000313" key="3">
    <source>
        <dbReference type="Proteomes" id="UP000321456"/>
    </source>
</evidence>
<sequence>MDYKDVDQNIAGGMRKWGIPAIRISFAIIFFWFGILKPFGLSAAEDLLKATVAWLPFGETDVWLAVIGWWEVIIGITFLFKYTTRIAIALLLLQMIGTFMPLVFLPEVTFQNGNYLLPTLEGQYIIKNVMIISAALIVGGTFFKSKKNP</sequence>
<keyword evidence="1" id="KW-0472">Membrane</keyword>
<dbReference type="AlphaFoldDB" id="A0A5C8V7P3"/>
<dbReference type="RefSeq" id="WP_147742817.1">
    <property type="nucleotide sequence ID" value="NZ_VRUR01000001.1"/>
</dbReference>
<keyword evidence="1" id="KW-1133">Transmembrane helix</keyword>
<accession>A0A5C8V7P3</accession>
<feature type="transmembrane region" description="Helical" evidence="1">
    <location>
        <begin position="125"/>
        <end position="143"/>
    </location>
</feature>
<evidence type="ECO:0000313" key="2">
    <source>
        <dbReference type="EMBL" id="TXN38174.1"/>
    </source>
</evidence>
<comment type="caution">
    <text evidence="2">The sequence shown here is derived from an EMBL/GenBank/DDBJ whole genome shotgun (WGS) entry which is preliminary data.</text>
</comment>
<feature type="transmembrane region" description="Helical" evidence="1">
    <location>
        <begin position="62"/>
        <end position="80"/>
    </location>
</feature>
<evidence type="ECO:0008006" key="4">
    <source>
        <dbReference type="Google" id="ProtNLM"/>
    </source>
</evidence>
<gene>
    <name evidence="2" type="ORF">FVB32_07740</name>
</gene>
<feature type="transmembrane region" description="Helical" evidence="1">
    <location>
        <begin position="87"/>
        <end position="105"/>
    </location>
</feature>
<reference evidence="2 3" key="1">
    <citation type="submission" date="2019-08" db="EMBL/GenBank/DDBJ databases">
        <title>Professor.</title>
        <authorList>
            <person name="Park J.S."/>
        </authorList>
    </citation>
    <scope>NUCLEOTIDE SEQUENCE [LARGE SCALE GENOMIC DNA]</scope>
    <source>
        <strain evidence="2 3">176CP5-101</strain>
    </source>
</reference>
<proteinExistence type="predicted"/>
<keyword evidence="3" id="KW-1185">Reference proteome</keyword>